<keyword evidence="6 11" id="KW-0732">Signal</keyword>
<dbReference type="PRINTS" id="PR00182">
    <property type="entry name" value="ECOLNEIPORIN"/>
</dbReference>
<dbReference type="Proteomes" id="UP000194139">
    <property type="component" value="Chromosome"/>
</dbReference>
<keyword evidence="5" id="KW-0812">Transmembrane</keyword>
<dbReference type="GO" id="GO:0034220">
    <property type="term" value="P:monoatomic ion transmembrane transport"/>
    <property type="evidence" value="ECO:0007669"/>
    <property type="project" value="InterPro"/>
</dbReference>
<dbReference type="Gene3D" id="2.40.160.10">
    <property type="entry name" value="Porin"/>
    <property type="match status" value="1"/>
</dbReference>
<dbReference type="PRINTS" id="PR00184">
    <property type="entry name" value="NEISSPPORIN"/>
</dbReference>
<evidence type="ECO:0000259" key="12">
    <source>
        <dbReference type="Pfam" id="PF13609"/>
    </source>
</evidence>
<evidence type="ECO:0000256" key="7">
    <source>
        <dbReference type="ARBA" id="ARBA00023065"/>
    </source>
</evidence>
<evidence type="ECO:0000256" key="11">
    <source>
        <dbReference type="SAM" id="SignalP"/>
    </source>
</evidence>
<evidence type="ECO:0000256" key="10">
    <source>
        <dbReference type="ARBA" id="ARBA00023237"/>
    </source>
</evidence>
<dbReference type="PANTHER" id="PTHR34501">
    <property type="entry name" value="PROTEIN YDDL-RELATED"/>
    <property type="match status" value="1"/>
</dbReference>
<comment type="subcellular location">
    <subcellularLocation>
        <location evidence="1">Cell outer membrane</location>
        <topology evidence="1">Multi-pass membrane protein</topology>
    </subcellularLocation>
</comment>
<dbReference type="CDD" id="cd00342">
    <property type="entry name" value="gram_neg_porins"/>
    <property type="match status" value="1"/>
</dbReference>
<dbReference type="GO" id="GO:0046930">
    <property type="term" value="C:pore complex"/>
    <property type="evidence" value="ECO:0007669"/>
    <property type="project" value="UniProtKB-KW"/>
</dbReference>
<evidence type="ECO:0000256" key="2">
    <source>
        <dbReference type="ARBA" id="ARBA00011233"/>
    </source>
</evidence>
<evidence type="ECO:0000256" key="6">
    <source>
        <dbReference type="ARBA" id="ARBA00022729"/>
    </source>
</evidence>
<evidence type="ECO:0000313" key="14">
    <source>
        <dbReference type="Proteomes" id="UP000194139"/>
    </source>
</evidence>
<sequence length="374" mass="39689">MRKTVILAAMAAGFTAAAHAETSVTLYGVLDAGVGYERIHGDGFSASKVGMVQGTQNGSRFGIRGVEDLGGGLSAVFNLENGFGPKNGQTLQGGRLWGRQATVGLNSVDWGRLEFGRQTNMASKLFGTIDPFALSFNVANQGTTFGAMNTLRLDNMVLYQTPTISGFKFGLGYSFNADDGRTNNDGQVTGFETADNNRQITAGLSYTNGPLYLAASYDRVNPTDAAVGGQSSAKLQEWALGGTYDFEVVKIAAAVGQTYDGWFLGQGLNMSPGGDYADLGTYKLRDGFRATSTMLGFTVPTSGSTAVFGSWQRAAPNNGSLTGDDKTFNVYSLGATYAFTKRTNLYVYASYGDNYAFHDGVTDTAVAAGIRHRF</sequence>
<dbReference type="InterPro" id="IPR033900">
    <property type="entry name" value="Gram_neg_porin_domain"/>
</dbReference>
<dbReference type="RefSeq" id="WP_086073595.1">
    <property type="nucleotide sequence ID" value="NZ_CP021109.1"/>
</dbReference>
<keyword evidence="3" id="KW-0813">Transport</keyword>
<keyword evidence="10" id="KW-0998">Cell outer membrane</keyword>
<feature type="domain" description="Porin" evidence="12">
    <location>
        <begin position="8"/>
        <end position="354"/>
    </location>
</feature>
<evidence type="ECO:0000256" key="8">
    <source>
        <dbReference type="ARBA" id="ARBA00023114"/>
    </source>
</evidence>
<dbReference type="SUPFAM" id="SSF56935">
    <property type="entry name" value="Porins"/>
    <property type="match status" value="1"/>
</dbReference>
<keyword evidence="9" id="KW-0472">Membrane</keyword>
<organism evidence="13 14">
    <name type="scientific">Bordetella genomosp. 9</name>
    <dbReference type="NCBI Taxonomy" id="1416803"/>
    <lineage>
        <taxon>Bacteria</taxon>
        <taxon>Pseudomonadati</taxon>
        <taxon>Pseudomonadota</taxon>
        <taxon>Betaproteobacteria</taxon>
        <taxon>Burkholderiales</taxon>
        <taxon>Alcaligenaceae</taxon>
        <taxon>Bordetella</taxon>
    </lineage>
</organism>
<feature type="chain" id="PRO_5013003983" evidence="11">
    <location>
        <begin position="21"/>
        <end position="374"/>
    </location>
</feature>
<dbReference type="GO" id="GO:0009279">
    <property type="term" value="C:cell outer membrane"/>
    <property type="evidence" value="ECO:0007669"/>
    <property type="project" value="UniProtKB-SubCell"/>
</dbReference>
<reference evidence="13 14" key="1">
    <citation type="submission" date="2017-05" db="EMBL/GenBank/DDBJ databases">
        <title>Complete and WGS of Bordetella genogroups.</title>
        <authorList>
            <person name="Spilker T."/>
            <person name="LiPuma J."/>
        </authorList>
    </citation>
    <scope>NUCLEOTIDE SEQUENCE [LARGE SCALE GENOMIC DNA]</scope>
    <source>
        <strain evidence="13 14">AU17164</strain>
    </source>
</reference>
<dbReference type="InterPro" id="IPR050298">
    <property type="entry name" value="Gram-neg_bact_OMP"/>
</dbReference>
<evidence type="ECO:0000256" key="5">
    <source>
        <dbReference type="ARBA" id="ARBA00022692"/>
    </source>
</evidence>
<keyword evidence="8" id="KW-0626">Porin</keyword>
<dbReference type="InterPro" id="IPR002299">
    <property type="entry name" value="Porin_Neis"/>
</dbReference>
<name>A0A1W6Z5X0_9BORD</name>
<dbReference type="AlphaFoldDB" id="A0A1W6Z5X0"/>
<feature type="signal peptide" evidence="11">
    <location>
        <begin position="1"/>
        <end position="20"/>
    </location>
</feature>
<dbReference type="PANTHER" id="PTHR34501:SF9">
    <property type="entry name" value="MAJOR OUTER MEMBRANE PROTEIN P.IA"/>
    <property type="match status" value="1"/>
</dbReference>
<protein>
    <submittedName>
        <fullName evidence="13">Porin</fullName>
    </submittedName>
</protein>
<comment type="subunit">
    <text evidence="2">Homotrimer.</text>
</comment>
<gene>
    <name evidence="13" type="ORF">CAL13_10610</name>
</gene>
<dbReference type="InterPro" id="IPR001702">
    <property type="entry name" value="Porin_Gram-ve"/>
</dbReference>
<evidence type="ECO:0000313" key="13">
    <source>
        <dbReference type="EMBL" id="ARP88651.1"/>
    </source>
</evidence>
<proteinExistence type="predicted"/>
<keyword evidence="7" id="KW-0406">Ion transport</keyword>
<dbReference type="Pfam" id="PF13609">
    <property type="entry name" value="Porin_4"/>
    <property type="match status" value="1"/>
</dbReference>
<dbReference type="GO" id="GO:0015288">
    <property type="term" value="F:porin activity"/>
    <property type="evidence" value="ECO:0007669"/>
    <property type="project" value="UniProtKB-KW"/>
</dbReference>
<keyword evidence="4" id="KW-1134">Transmembrane beta strand</keyword>
<keyword evidence="14" id="KW-1185">Reference proteome</keyword>
<accession>A0A1W6Z5X0</accession>
<dbReference type="InterPro" id="IPR023614">
    <property type="entry name" value="Porin_dom_sf"/>
</dbReference>
<evidence type="ECO:0000256" key="1">
    <source>
        <dbReference type="ARBA" id="ARBA00004571"/>
    </source>
</evidence>
<evidence type="ECO:0000256" key="9">
    <source>
        <dbReference type="ARBA" id="ARBA00023136"/>
    </source>
</evidence>
<evidence type="ECO:0000256" key="4">
    <source>
        <dbReference type="ARBA" id="ARBA00022452"/>
    </source>
</evidence>
<evidence type="ECO:0000256" key="3">
    <source>
        <dbReference type="ARBA" id="ARBA00022448"/>
    </source>
</evidence>
<dbReference type="EMBL" id="CP021109">
    <property type="protein sequence ID" value="ARP88651.1"/>
    <property type="molecule type" value="Genomic_DNA"/>
</dbReference>